<reference evidence="2" key="1">
    <citation type="submission" date="2021-05" db="EMBL/GenBank/DDBJ databases">
        <authorList>
            <person name="Alioto T."/>
            <person name="Alioto T."/>
            <person name="Gomez Garrido J."/>
        </authorList>
    </citation>
    <scope>NUCLEOTIDE SEQUENCE</scope>
</reference>
<sequence>MFPTAPNHPIWTAPSSWLPVRLALSILSSNILTSCPLAPILPSCSKSATNGITPATAMLYASQNRPRIPVTLHLPIRSHLYPTAAFIRRRSSFNLGTSRKPEVCQSNCFIRTIIIMRSPSNIRLLKTSVCSRARWVGAAQFCLRFSPSNILETLPWSILSAVLDSMPPVIARYGSCFPTLIWRQAR</sequence>
<feature type="signal peptide" evidence="1">
    <location>
        <begin position="1"/>
        <end position="23"/>
    </location>
</feature>
<accession>A0A8D8YKX5</accession>
<name>A0A8D8YKX5_9HEMI</name>
<protein>
    <submittedName>
        <fullName evidence="2">Uncharacterized protein</fullName>
    </submittedName>
</protein>
<dbReference type="EMBL" id="HBUF01382272">
    <property type="protein sequence ID" value="CAG6730774.1"/>
    <property type="molecule type" value="Transcribed_RNA"/>
</dbReference>
<evidence type="ECO:0000256" key="1">
    <source>
        <dbReference type="SAM" id="SignalP"/>
    </source>
</evidence>
<organism evidence="2">
    <name type="scientific">Cacopsylla melanoneura</name>
    <dbReference type="NCBI Taxonomy" id="428564"/>
    <lineage>
        <taxon>Eukaryota</taxon>
        <taxon>Metazoa</taxon>
        <taxon>Ecdysozoa</taxon>
        <taxon>Arthropoda</taxon>
        <taxon>Hexapoda</taxon>
        <taxon>Insecta</taxon>
        <taxon>Pterygota</taxon>
        <taxon>Neoptera</taxon>
        <taxon>Paraneoptera</taxon>
        <taxon>Hemiptera</taxon>
        <taxon>Sternorrhyncha</taxon>
        <taxon>Psylloidea</taxon>
        <taxon>Psyllidae</taxon>
        <taxon>Psyllinae</taxon>
        <taxon>Cacopsylla</taxon>
    </lineage>
</organism>
<dbReference type="EMBL" id="HBUF01382271">
    <property type="protein sequence ID" value="CAG6730771.1"/>
    <property type="molecule type" value="Transcribed_RNA"/>
</dbReference>
<feature type="chain" id="PRO_5036262596" evidence="1">
    <location>
        <begin position="24"/>
        <end position="186"/>
    </location>
</feature>
<proteinExistence type="predicted"/>
<dbReference type="EMBL" id="HBUF01382270">
    <property type="protein sequence ID" value="CAG6730768.1"/>
    <property type="molecule type" value="Transcribed_RNA"/>
</dbReference>
<dbReference type="AlphaFoldDB" id="A0A8D8YKX5"/>
<keyword evidence="1" id="KW-0732">Signal</keyword>
<evidence type="ECO:0000313" key="2">
    <source>
        <dbReference type="EMBL" id="CAG6730774.1"/>
    </source>
</evidence>